<keyword evidence="2" id="KW-1185">Reference proteome</keyword>
<organism evidence="1 2">
    <name type="scientific">Neorhizobium huautlense</name>
    <dbReference type="NCBI Taxonomy" id="67774"/>
    <lineage>
        <taxon>Bacteria</taxon>
        <taxon>Pseudomonadati</taxon>
        <taxon>Pseudomonadota</taxon>
        <taxon>Alphaproteobacteria</taxon>
        <taxon>Hyphomicrobiales</taxon>
        <taxon>Rhizobiaceae</taxon>
        <taxon>Rhizobium/Agrobacterium group</taxon>
        <taxon>Neorhizobium</taxon>
    </lineage>
</organism>
<gene>
    <name evidence="1" type="ORF">J2T09_002762</name>
</gene>
<dbReference type="Proteomes" id="UP001241472">
    <property type="component" value="Unassembled WGS sequence"/>
</dbReference>
<dbReference type="RefSeq" id="WP_306835488.1">
    <property type="nucleotide sequence ID" value="NZ_JAUSRF010000008.1"/>
</dbReference>
<proteinExistence type="predicted"/>
<protein>
    <submittedName>
        <fullName evidence="1">Uncharacterized protein</fullName>
    </submittedName>
</protein>
<evidence type="ECO:0000313" key="2">
    <source>
        <dbReference type="Proteomes" id="UP001241472"/>
    </source>
</evidence>
<reference evidence="1 2" key="1">
    <citation type="submission" date="2023-07" db="EMBL/GenBank/DDBJ databases">
        <title>Sorghum-associated microbial communities from plants grown in Nebraska, USA.</title>
        <authorList>
            <person name="Schachtman D."/>
        </authorList>
    </citation>
    <scope>NUCLEOTIDE SEQUENCE [LARGE SCALE GENOMIC DNA]</scope>
    <source>
        <strain evidence="1 2">DS1307</strain>
    </source>
</reference>
<sequence length="107" mass="12051">MRVWPVLRCGHGIHQAVAPGRYVSRNDALRGEILRFLSVTGFQAFQPPNWTDTPIAVRQIYRAKNLVTKLSCSCCIQDLKKPHSFVFLYALQLLHDAVADSRAIGMV</sequence>
<evidence type="ECO:0000313" key="1">
    <source>
        <dbReference type="EMBL" id="MDP9838002.1"/>
    </source>
</evidence>
<accession>A0ABT9PU53</accession>
<dbReference type="EMBL" id="JAUSRF010000008">
    <property type="protein sequence ID" value="MDP9838002.1"/>
    <property type="molecule type" value="Genomic_DNA"/>
</dbReference>
<comment type="caution">
    <text evidence="1">The sequence shown here is derived from an EMBL/GenBank/DDBJ whole genome shotgun (WGS) entry which is preliminary data.</text>
</comment>
<name>A0ABT9PU53_9HYPH</name>